<dbReference type="RefSeq" id="WP_207846413.1">
    <property type="nucleotide sequence ID" value="NZ_JAFVMH010000005.1"/>
</dbReference>
<keyword evidence="6" id="KW-1185">Reference proteome</keyword>
<dbReference type="EMBL" id="JAFVMH010000005">
    <property type="protein sequence ID" value="MBO1325770.1"/>
    <property type="molecule type" value="Genomic_DNA"/>
</dbReference>
<accession>A0A939HMP5</accession>
<dbReference type="EC" id="3.5.2.9" evidence="5"/>
<dbReference type="InterPro" id="IPR003833">
    <property type="entry name" value="CT_C_D"/>
</dbReference>
<keyword evidence="3" id="KW-0067">ATP-binding</keyword>
<dbReference type="SUPFAM" id="SSF50891">
    <property type="entry name" value="Cyclophilin-like"/>
    <property type="match status" value="1"/>
</dbReference>
<protein>
    <submittedName>
        <fullName evidence="5">5-oxoprolinase subunit PxpB</fullName>
        <ecNumber evidence="5">3.5.2.9</ecNumber>
    </submittedName>
</protein>
<dbReference type="InterPro" id="IPR010016">
    <property type="entry name" value="PxpB"/>
</dbReference>
<keyword evidence="1" id="KW-0547">Nucleotide-binding</keyword>
<evidence type="ECO:0000256" key="2">
    <source>
        <dbReference type="ARBA" id="ARBA00022801"/>
    </source>
</evidence>
<comment type="caution">
    <text evidence="5">The sequence shown here is derived from an EMBL/GenBank/DDBJ whole genome shotgun (WGS) entry which is preliminary data.</text>
</comment>
<dbReference type="AlphaFoldDB" id="A0A939HMP5"/>
<evidence type="ECO:0000313" key="5">
    <source>
        <dbReference type="EMBL" id="MBO1325770.1"/>
    </source>
</evidence>
<dbReference type="Gene3D" id="3.30.1360.40">
    <property type="match status" value="1"/>
</dbReference>
<feature type="domain" description="Carboxyltransferase" evidence="4">
    <location>
        <begin position="2"/>
        <end position="201"/>
    </location>
</feature>
<proteinExistence type="predicted"/>
<dbReference type="Proteomes" id="UP000664073">
    <property type="component" value="Unassembled WGS sequence"/>
</dbReference>
<dbReference type="GO" id="GO:0005524">
    <property type="term" value="F:ATP binding"/>
    <property type="evidence" value="ECO:0007669"/>
    <property type="project" value="UniProtKB-KW"/>
</dbReference>
<dbReference type="Pfam" id="PF02682">
    <property type="entry name" value="CT_C_D"/>
    <property type="match status" value="1"/>
</dbReference>
<keyword evidence="2 5" id="KW-0378">Hydrolase</keyword>
<dbReference type="PANTHER" id="PTHR34698:SF2">
    <property type="entry name" value="5-OXOPROLINASE SUBUNIT B"/>
    <property type="match status" value="1"/>
</dbReference>
<reference evidence="5" key="1">
    <citation type="submission" date="2021-03" db="EMBL/GenBank/DDBJ databases">
        <title>The complete genome sequence of Acetobacter sp. TBRC 12339.</title>
        <authorList>
            <person name="Charoenyingcharoen P."/>
            <person name="Yukphan P."/>
        </authorList>
    </citation>
    <scope>NUCLEOTIDE SEQUENCE</scope>
    <source>
        <strain evidence="5">TBRC 12339</strain>
    </source>
</reference>
<evidence type="ECO:0000313" key="6">
    <source>
        <dbReference type="Proteomes" id="UP000664073"/>
    </source>
</evidence>
<dbReference type="InterPro" id="IPR029000">
    <property type="entry name" value="Cyclophilin-like_dom_sf"/>
</dbReference>
<gene>
    <name evidence="5" type="primary">pxpB</name>
    <name evidence="5" type="ORF">J2D77_11445</name>
</gene>
<dbReference type="SUPFAM" id="SSF160467">
    <property type="entry name" value="PH0987 N-terminal domain-like"/>
    <property type="match status" value="1"/>
</dbReference>
<dbReference type="NCBIfam" id="TIGR00370">
    <property type="entry name" value="5-oxoprolinase subunit PxpB"/>
    <property type="match status" value="1"/>
</dbReference>
<dbReference type="PANTHER" id="PTHR34698">
    <property type="entry name" value="5-OXOPROLINASE SUBUNIT B"/>
    <property type="match status" value="1"/>
</dbReference>
<dbReference type="SMART" id="SM00796">
    <property type="entry name" value="AHS1"/>
    <property type="match status" value="1"/>
</dbReference>
<dbReference type="GO" id="GO:0017168">
    <property type="term" value="F:5-oxoprolinase (ATP-hydrolyzing) activity"/>
    <property type="evidence" value="ECO:0007669"/>
    <property type="project" value="UniProtKB-EC"/>
</dbReference>
<evidence type="ECO:0000259" key="4">
    <source>
        <dbReference type="SMART" id="SM00796"/>
    </source>
</evidence>
<name>A0A939HMP5_9PROT</name>
<organism evidence="5 6">
    <name type="scientific">Acetobacter garciniae</name>
    <dbReference type="NCBI Taxonomy" id="2817435"/>
    <lineage>
        <taxon>Bacteria</taxon>
        <taxon>Pseudomonadati</taxon>
        <taxon>Pseudomonadota</taxon>
        <taxon>Alphaproteobacteria</taxon>
        <taxon>Acetobacterales</taxon>
        <taxon>Acetobacteraceae</taxon>
        <taxon>Acetobacter</taxon>
    </lineage>
</organism>
<evidence type="ECO:0000256" key="1">
    <source>
        <dbReference type="ARBA" id="ARBA00022741"/>
    </source>
</evidence>
<evidence type="ECO:0000256" key="3">
    <source>
        <dbReference type="ARBA" id="ARBA00022840"/>
    </source>
</evidence>
<sequence length="214" mass="22307">MLKLSMAGSEAILVDAASGAFDQAIQQRIWAFAKKMRGIDGIEQVVPGVNNVLVVFDSLHVSGEAVEALIRKEWAGAGLETPSAKVVDVPVHYGGALGEDLASVAQESGLSVAEVIARHSGADYSVAAVGAMPGFVYLTGLDPALAVRRRNTPRLSVPKGAVVIGGGHAGIMPCTAPSGWHILGMTDIDLFSLERADPLLLHPGDVVRFHPVEG</sequence>
<dbReference type="Gene3D" id="2.40.100.10">
    <property type="entry name" value="Cyclophilin-like"/>
    <property type="match status" value="1"/>
</dbReference>